<proteinExistence type="predicted"/>
<sequence>RPRPHPAGTRNHRKLAIESGNQAIGQVKLSPKRAAVLPQIQRVLRINEIDTITNDVIEAAQSTLVIGVT</sequence>
<evidence type="ECO:0000313" key="1">
    <source>
        <dbReference type="EMBL" id="MFC5296775.1"/>
    </source>
</evidence>
<gene>
    <name evidence="1" type="ORF">ACFPK8_04570</name>
</gene>
<keyword evidence="2" id="KW-1185">Reference proteome</keyword>
<name>A0ABW0FDW3_9MICO</name>
<accession>A0ABW0FDW3</accession>
<comment type="caution">
    <text evidence="1">The sequence shown here is derived from an EMBL/GenBank/DDBJ whole genome shotgun (WGS) entry which is preliminary data.</text>
</comment>
<evidence type="ECO:0000313" key="2">
    <source>
        <dbReference type="Proteomes" id="UP001595937"/>
    </source>
</evidence>
<dbReference type="EMBL" id="JBHSLN010000014">
    <property type="protein sequence ID" value="MFC5296775.1"/>
    <property type="molecule type" value="Genomic_DNA"/>
</dbReference>
<reference evidence="2" key="1">
    <citation type="journal article" date="2019" name="Int. J. Syst. Evol. Microbiol.">
        <title>The Global Catalogue of Microorganisms (GCM) 10K type strain sequencing project: providing services to taxonomists for standard genome sequencing and annotation.</title>
        <authorList>
            <consortium name="The Broad Institute Genomics Platform"/>
            <consortium name="The Broad Institute Genome Sequencing Center for Infectious Disease"/>
            <person name="Wu L."/>
            <person name="Ma J."/>
        </authorList>
    </citation>
    <scope>NUCLEOTIDE SEQUENCE [LARGE SCALE GENOMIC DNA]</scope>
    <source>
        <strain evidence="2">CGMCC 1.16455</strain>
    </source>
</reference>
<feature type="non-terminal residue" evidence="1">
    <location>
        <position position="1"/>
    </location>
</feature>
<protein>
    <submittedName>
        <fullName evidence="1">Uncharacterized protein</fullName>
    </submittedName>
</protein>
<organism evidence="1 2">
    <name type="scientific">Brachybacterium tyrofermentans</name>
    <dbReference type="NCBI Taxonomy" id="47848"/>
    <lineage>
        <taxon>Bacteria</taxon>
        <taxon>Bacillati</taxon>
        <taxon>Actinomycetota</taxon>
        <taxon>Actinomycetes</taxon>
        <taxon>Micrococcales</taxon>
        <taxon>Dermabacteraceae</taxon>
        <taxon>Brachybacterium</taxon>
    </lineage>
</organism>
<dbReference type="Proteomes" id="UP001595937">
    <property type="component" value="Unassembled WGS sequence"/>
</dbReference>